<dbReference type="PANTHER" id="PTHR12001:SF85">
    <property type="entry name" value="SHORT CHAIN ISOPRENYL DIPHOSPHATE SYNTHASE"/>
    <property type="match status" value="1"/>
</dbReference>
<dbReference type="InterPro" id="IPR000092">
    <property type="entry name" value="Polyprenyl_synt"/>
</dbReference>
<dbReference type="Pfam" id="PF00348">
    <property type="entry name" value="polyprenyl_synt"/>
    <property type="match status" value="1"/>
</dbReference>
<evidence type="ECO:0000256" key="1">
    <source>
        <dbReference type="ARBA" id="ARBA00001946"/>
    </source>
</evidence>
<dbReference type="InterPro" id="IPR033749">
    <property type="entry name" value="Polyprenyl_synt_CS"/>
</dbReference>
<evidence type="ECO:0000256" key="5">
    <source>
        <dbReference type="ARBA" id="ARBA00022842"/>
    </source>
</evidence>
<dbReference type="GO" id="GO:0004659">
    <property type="term" value="F:prenyltransferase activity"/>
    <property type="evidence" value="ECO:0007669"/>
    <property type="project" value="InterPro"/>
</dbReference>
<dbReference type="CDD" id="cd00685">
    <property type="entry name" value="Trans_IPPS_HT"/>
    <property type="match status" value="1"/>
</dbReference>
<evidence type="ECO:0000256" key="4">
    <source>
        <dbReference type="ARBA" id="ARBA00022723"/>
    </source>
</evidence>
<evidence type="ECO:0000256" key="3">
    <source>
        <dbReference type="ARBA" id="ARBA00022679"/>
    </source>
</evidence>
<evidence type="ECO:0000256" key="2">
    <source>
        <dbReference type="ARBA" id="ARBA00006706"/>
    </source>
</evidence>
<comment type="similarity">
    <text evidence="2">Belongs to the FPP/GGPP synthase family.</text>
</comment>
<accession>A0A6J7UG47</accession>
<keyword evidence="5" id="KW-0460">Magnesium</keyword>
<dbReference type="SUPFAM" id="SSF48576">
    <property type="entry name" value="Terpenoid synthases"/>
    <property type="match status" value="1"/>
</dbReference>
<dbReference type="SFLD" id="SFLDS00005">
    <property type="entry name" value="Isoprenoid_Synthase_Type_I"/>
    <property type="match status" value="1"/>
</dbReference>
<organism evidence="6">
    <name type="scientific">freshwater metagenome</name>
    <dbReference type="NCBI Taxonomy" id="449393"/>
    <lineage>
        <taxon>unclassified sequences</taxon>
        <taxon>metagenomes</taxon>
        <taxon>ecological metagenomes</taxon>
    </lineage>
</organism>
<proteinExistence type="inferred from homology"/>
<protein>
    <submittedName>
        <fullName evidence="6">Unannotated protein</fullName>
    </submittedName>
</protein>
<dbReference type="AlphaFoldDB" id="A0A6J7UG47"/>
<comment type="cofactor">
    <cofactor evidence="1">
        <name>Mg(2+)</name>
        <dbReference type="ChEBI" id="CHEBI:18420"/>
    </cofactor>
</comment>
<keyword evidence="3" id="KW-0808">Transferase</keyword>
<dbReference type="GO" id="GO:0008299">
    <property type="term" value="P:isoprenoid biosynthetic process"/>
    <property type="evidence" value="ECO:0007669"/>
    <property type="project" value="InterPro"/>
</dbReference>
<keyword evidence="4" id="KW-0479">Metal-binding</keyword>
<dbReference type="PROSITE" id="PS00444">
    <property type="entry name" value="POLYPRENYL_SYNTHASE_2"/>
    <property type="match status" value="1"/>
</dbReference>
<dbReference type="InterPro" id="IPR008949">
    <property type="entry name" value="Isoprenoid_synthase_dom_sf"/>
</dbReference>
<dbReference type="GO" id="GO:0046872">
    <property type="term" value="F:metal ion binding"/>
    <property type="evidence" value="ECO:0007669"/>
    <property type="project" value="UniProtKB-KW"/>
</dbReference>
<name>A0A6J7UG47_9ZZZZ</name>
<sequence length="362" mass="39047">MPLPSGAPSAQPGAPAFLVELAARVENYLAALMTAEEARWVAVNPTLAVPFSEMRGLVLAGGKRLRPAFCYWGSIATGADPRDERIVRTGAALELLHAFALFHDDIMDGSLTRRGVETTHVRHSALHVEQALDGDATRYGDGVALLVGDLTYVYADDLMADTSREARALWTELRLELNIGQFLDIVGSARRERRRAEAEQICRYKSGKYTIERPLQLGALVTSAPLPAGVFEQLSAIGLPLGDAFQMRDDILGVFGESALTGKPAGDDLREGKPTPLLALTTELASPAELVVLNKVGRPDITATDIANIQEVIQHTGALQTMEDRITQLTTESVSNLAGLSLGTEAIDQFKALAHLVSWRSL</sequence>
<evidence type="ECO:0000313" key="6">
    <source>
        <dbReference type="EMBL" id="CAB5064841.1"/>
    </source>
</evidence>
<dbReference type="PANTHER" id="PTHR12001">
    <property type="entry name" value="GERANYLGERANYL PYROPHOSPHATE SYNTHASE"/>
    <property type="match status" value="1"/>
</dbReference>
<reference evidence="6" key="1">
    <citation type="submission" date="2020-05" db="EMBL/GenBank/DDBJ databases">
        <authorList>
            <person name="Chiriac C."/>
            <person name="Salcher M."/>
            <person name="Ghai R."/>
            <person name="Kavagutti S V."/>
        </authorList>
    </citation>
    <scope>NUCLEOTIDE SEQUENCE</scope>
</reference>
<gene>
    <name evidence="6" type="ORF">UFOPK4347_00813</name>
</gene>
<dbReference type="Gene3D" id="1.10.600.10">
    <property type="entry name" value="Farnesyl Diphosphate Synthase"/>
    <property type="match status" value="1"/>
</dbReference>
<dbReference type="EMBL" id="CAFBQU010000017">
    <property type="protein sequence ID" value="CAB5064841.1"/>
    <property type="molecule type" value="Genomic_DNA"/>
</dbReference>